<accession>A0A0E9PFT9</accession>
<dbReference type="EMBL" id="GBXM01105096">
    <property type="protein sequence ID" value="JAH03481.1"/>
    <property type="molecule type" value="Transcribed_RNA"/>
</dbReference>
<organism evidence="1">
    <name type="scientific">Anguilla anguilla</name>
    <name type="common">European freshwater eel</name>
    <name type="synonym">Muraena anguilla</name>
    <dbReference type="NCBI Taxonomy" id="7936"/>
    <lineage>
        <taxon>Eukaryota</taxon>
        <taxon>Metazoa</taxon>
        <taxon>Chordata</taxon>
        <taxon>Craniata</taxon>
        <taxon>Vertebrata</taxon>
        <taxon>Euteleostomi</taxon>
        <taxon>Actinopterygii</taxon>
        <taxon>Neopterygii</taxon>
        <taxon>Teleostei</taxon>
        <taxon>Anguilliformes</taxon>
        <taxon>Anguillidae</taxon>
        <taxon>Anguilla</taxon>
    </lineage>
</organism>
<protein>
    <submittedName>
        <fullName evidence="1">Uncharacterized protein</fullName>
    </submittedName>
</protein>
<name>A0A0E9PFT9_ANGAN</name>
<dbReference type="AlphaFoldDB" id="A0A0E9PFT9"/>
<sequence length="68" mass="7528">MCACALKPAKCCFISRGSLSKVLSGAEHFPASNKADKSRTHSTWRTDEYHFTFTIKYARNRGSGLQSA</sequence>
<evidence type="ECO:0000313" key="1">
    <source>
        <dbReference type="EMBL" id="JAH03481.1"/>
    </source>
</evidence>
<proteinExistence type="predicted"/>
<reference evidence="1" key="1">
    <citation type="submission" date="2014-11" db="EMBL/GenBank/DDBJ databases">
        <authorList>
            <person name="Amaro Gonzalez C."/>
        </authorList>
    </citation>
    <scope>NUCLEOTIDE SEQUENCE</scope>
</reference>
<reference evidence="1" key="2">
    <citation type="journal article" date="2015" name="Fish Shellfish Immunol.">
        <title>Early steps in the European eel (Anguilla anguilla)-Vibrio vulnificus interaction in the gills: Role of the RtxA13 toxin.</title>
        <authorList>
            <person name="Callol A."/>
            <person name="Pajuelo D."/>
            <person name="Ebbesson L."/>
            <person name="Teles M."/>
            <person name="MacKenzie S."/>
            <person name="Amaro C."/>
        </authorList>
    </citation>
    <scope>NUCLEOTIDE SEQUENCE</scope>
</reference>